<dbReference type="RefSeq" id="WP_201858501.1">
    <property type="nucleotide sequence ID" value="NZ_JAERRG010000062.1"/>
</dbReference>
<evidence type="ECO:0000313" key="2">
    <source>
        <dbReference type="Proteomes" id="UP000621510"/>
    </source>
</evidence>
<comment type="caution">
    <text evidence="1">The sequence shown here is derived from an EMBL/GenBank/DDBJ whole genome shotgun (WGS) entry which is preliminary data.</text>
</comment>
<evidence type="ECO:0000313" key="1">
    <source>
        <dbReference type="EMBL" id="MBL1120746.1"/>
    </source>
</evidence>
<dbReference type="Proteomes" id="UP000621510">
    <property type="component" value="Unassembled WGS sequence"/>
</dbReference>
<organism evidence="1 2">
    <name type="scientific">Streptomyces endocoffeicus</name>
    <dbReference type="NCBI Taxonomy" id="2898945"/>
    <lineage>
        <taxon>Bacteria</taxon>
        <taxon>Bacillati</taxon>
        <taxon>Actinomycetota</taxon>
        <taxon>Actinomycetes</taxon>
        <taxon>Kitasatosporales</taxon>
        <taxon>Streptomycetaceae</taxon>
        <taxon>Streptomyces</taxon>
    </lineage>
</organism>
<name>A0ABS1Q9W3_9ACTN</name>
<proteinExistence type="predicted"/>
<gene>
    <name evidence="1" type="ORF">JK364_52090</name>
</gene>
<reference evidence="1 2" key="1">
    <citation type="submission" date="2021-01" db="EMBL/GenBank/DDBJ databases">
        <title>WGS of actinomycetes isolated from Thailand.</title>
        <authorList>
            <person name="Thawai C."/>
        </authorList>
    </citation>
    <scope>NUCLEOTIDE SEQUENCE [LARGE SCALE GENOMIC DNA]</scope>
    <source>
        <strain evidence="1 2">CA3R110</strain>
    </source>
</reference>
<evidence type="ECO:0008006" key="3">
    <source>
        <dbReference type="Google" id="ProtNLM"/>
    </source>
</evidence>
<keyword evidence="2" id="KW-1185">Reference proteome</keyword>
<sequence length="94" mass="10433">MITIHRVALATPATMDADAYREFCWGAGLERTDTGYGLLLVFDDIGDEFTAVVNDVEYARLLTQISGIAVPADKVTHILRKWPDLRPEAATVWP</sequence>
<dbReference type="EMBL" id="JAERRG010000062">
    <property type="protein sequence ID" value="MBL1120746.1"/>
    <property type="molecule type" value="Genomic_DNA"/>
</dbReference>
<protein>
    <recommendedName>
        <fullName evidence="3">Sulfite reductase</fullName>
    </recommendedName>
</protein>
<accession>A0ABS1Q9W3</accession>